<dbReference type="Gene3D" id="3.40.1690.10">
    <property type="entry name" value="secretion proteins EscU"/>
    <property type="match status" value="1"/>
</dbReference>
<protein>
    <recommendedName>
        <fullName evidence="3 12">Flagellar biosynthetic protein FlhB</fullName>
    </recommendedName>
</protein>
<evidence type="ECO:0000256" key="6">
    <source>
        <dbReference type="ARBA" id="ARBA00022692"/>
    </source>
</evidence>
<dbReference type="GO" id="GO:0009306">
    <property type="term" value="P:protein secretion"/>
    <property type="evidence" value="ECO:0007669"/>
    <property type="project" value="InterPro"/>
</dbReference>
<feature type="transmembrane region" description="Helical" evidence="12">
    <location>
        <begin position="29"/>
        <end position="50"/>
    </location>
</feature>
<name>A0A840I8W2_9ACTN</name>
<keyword evidence="14" id="KW-0969">Cilium</keyword>
<reference evidence="14 15" key="1">
    <citation type="submission" date="2020-08" db="EMBL/GenBank/DDBJ databases">
        <title>Genomic Encyclopedia of Archaeal and Bacterial Type Strains, Phase II (KMG-II): from individual species to whole genera.</title>
        <authorList>
            <person name="Goeker M."/>
        </authorList>
    </citation>
    <scope>NUCLEOTIDE SEQUENCE [LARGE SCALE GENOMIC DNA]</scope>
    <source>
        <strain evidence="14 15">DSM 23288</strain>
    </source>
</reference>
<gene>
    <name evidence="12" type="primary">flhB</name>
    <name evidence="14" type="ORF">BDZ31_000555</name>
</gene>
<evidence type="ECO:0000256" key="12">
    <source>
        <dbReference type="RuleBase" id="RU364091"/>
    </source>
</evidence>
<keyword evidence="10 12" id="KW-0472">Membrane</keyword>
<dbReference type="Proteomes" id="UP000585272">
    <property type="component" value="Unassembled WGS sequence"/>
</dbReference>
<keyword evidence="14" id="KW-0966">Cell projection</keyword>
<evidence type="ECO:0000256" key="7">
    <source>
        <dbReference type="ARBA" id="ARBA00022795"/>
    </source>
</evidence>
<keyword evidence="11 12" id="KW-1006">Bacterial flagellum protein export</keyword>
<feature type="region of interest" description="Disordered" evidence="13">
    <location>
        <begin position="1"/>
        <end position="22"/>
    </location>
</feature>
<accession>A0A840I8W2</accession>
<dbReference type="InterPro" id="IPR029025">
    <property type="entry name" value="T3SS_substrate_exporter_C"/>
</dbReference>
<evidence type="ECO:0000256" key="2">
    <source>
        <dbReference type="ARBA" id="ARBA00010690"/>
    </source>
</evidence>
<comment type="similarity">
    <text evidence="2 12">Belongs to the type III secretion exporter family.</text>
</comment>
<dbReference type="FunFam" id="3.40.1690.10:FF:000001">
    <property type="entry name" value="Flagellar biosynthetic protein FlhB"/>
    <property type="match status" value="1"/>
</dbReference>
<dbReference type="NCBIfam" id="TIGR00328">
    <property type="entry name" value="flhB"/>
    <property type="match status" value="1"/>
</dbReference>
<dbReference type="SUPFAM" id="SSF160544">
    <property type="entry name" value="EscU C-terminal domain-like"/>
    <property type="match status" value="1"/>
</dbReference>
<keyword evidence="15" id="KW-1185">Reference proteome</keyword>
<comment type="subcellular location">
    <subcellularLocation>
        <location evidence="1">Cell membrane</location>
        <topology evidence="1">Multi-pass membrane protein</topology>
    </subcellularLocation>
</comment>
<feature type="transmembrane region" description="Helical" evidence="12">
    <location>
        <begin position="148"/>
        <end position="167"/>
    </location>
</feature>
<evidence type="ECO:0000256" key="10">
    <source>
        <dbReference type="ARBA" id="ARBA00023136"/>
    </source>
</evidence>
<keyword evidence="7 12" id="KW-1005">Bacterial flagellum biogenesis</keyword>
<evidence type="ECO:0000256" key="5">
    <source>
        <dbReference type="ARBA" id="ARBA00022475"/>
    </source>
</evidence>
<organism evidence="14 15">
    <name type="scientific">Conexibacter arvalis</name>
    <dbReference type="NCBI Taxonomy" id="912552"/>
    <lineage>
        <taxon>Bacteria</taxon>
        <taxon>Bacillati</taxon>
        <taxon>Actinomycetota</taxon>
        <taxon>Thermoleophilia</taxon>
        <taxon>Solirubrobacterales</taxon>
        <taxon>Conexibacteraceae</taxon>
        <taxon>Conexibacter</taxon>
    </lineage>
</organism>
<dbReference type="GO" id="GO:0044780">
    <property type="term" value="P:bacterial-type flagellum assembly"/>
    <property type="evidence" value="ECO:0007669"/>
    <property type="project" value="InterPro"/>
</dbReference>
<keyword evidence="4 12" id="KW-0813">Transport</keyword>
<evidence type="ECO:0000256" key="11">
    <source>
        <dbReference type="ARBA" id="ARBA00023225"/>
    </source>
</evidence>
<dbReference type="PANTHER" id="PTHR30531">
    <property type="entry name" value="FLAGELLAR BIOSYNTHETIC PROTEIN FLHB"/>
    <property type="match status" value="1"/>
</dbReference>
<evidence type="ECO:0000313" key="14">
    <source>
        <dbReference type="EMBL" id="MBB4660982.1"/>
    </source>
</evidence>
<evidence type="ECO:0000256" key="9">
    <source>
        <dbReference type="ARBA" id="ARBA00022989"/>
    </source>
</evidence>
<keyword evidence="6 12" id="KW-0812">Transmembrane</keyword>
<feature type="transmembrane region" description="Helical" evidence="12">
    <location>
        <begin position="80"/>
        <end position="104"/>
    </location>
</feature>
<dbReference type="InterPro" id="IPR006135">
    <property type="entry name" value="T3SS_substrate_exporter"/>
</dbReference>
<dbReference type="PRINTS" id="PR00950">
    <property type="entry name" value="TYPE3IMSPROT"/>
</dbReference>
<dbReference type="InterPro" id="IPR006136">
    <property type="entry name" value="FlhB"/>
</dbReference>
<evidence type="ECO:0000313" key="15">
    <source>
        <dbReference type="Proteomes" id="UP000585272"/>
    </source>
</evidence>
<dbReference type="RefSeq" id="WP_183338754.1">
    <property type="nucleotide sequence ID" value="NZ_JACHNU010000001.1"/>
</dbReference>
<comment type="caution">
    <text evidence="14">The sequence shown here is derived from an EMBL/GenBank/DDBJ whole genome shotgun (WGS) entry which is preliminary data.</text>
</comment>
<dbReference type="GO" id="GO:0005886">
    <property type="term" value="C:plasma membrane"/>
    <property type="evidence" value="ECO:0007669"/>
    <property type="project" value="UniProtKB-SubCell"/>
</dbReference>
<keyword evidence="5 12" id="KW-1003">Cell membrane</keyword>
<dbReference type="EMBL" id="JACHNU010000001">
    <property type="protein sequence ID" value="MBB4660982.1"/>
    <property type="molecule type" value="Genomic_DNA"/>
</dbReference>
<comment type="function">
    <text evidence="12">Required for formation of the rod structure in the basal body of the flagellar apparatus. Together with FliI and FliH, may constitute the export apparatus of flagellin.</text>
</comment>
<evidence type="ECO:0000256" key="1">
    <source>
        <dbReference type="ARBA" id="ARBA00004651"/>
    </source>
</evidence>
<feature type="transmembrane region" description="Helical" evidence="12">
    <location>
        <begin position="187"/>
        <end position="209"/>
    </location>
</feature>
<dbReference type="AlphaFoldDB" id="A0A840I8W2"/>
<evidence type="ECO:0000256" key="3">
    <source>
        <dbReference type="ARBA" id="ARBA00021622"/>
    </source>
</evidence>
<dbReference type="PANTHER" id="PTHR30531:SF12">
    <property type="entry name" value="FLAGELLAR BIOSYNTHETIC PROTEIN FLHB"/>
    <property type="match status" value="1"/>
</dbReference>
<evidence type="ECO:0000256" key="4">
    <source>
        <dbReference type="ARBA" id="ARBA00022448"/>
    </source>
</evidence>
<keyword evidence="8 12" id="KW-0653">Protein transport</keyword>
<evidence type="ECO:0000256" key="13">
    <source>
        <dbReference type="SAM" id="MobiDB-lite"/>
    </source>
</evidence>
<sequence length="358" mass="38554">MADDKTERATPRRREDARRRGQVARSMDVNGAVVLITGLFALSLLGPRVVGGMETAMRDAFDRIAAPGEALSARGLEVTFMASLQTLALAIAPVALICALAAVVSNLGQVGLKPAPEALKPQPRRINPLSGAKNVFGPRMFFEGGKSIAKVAVVGVIVAMTLIPRMTELAATVGTTPGQLGAELASMVFAVAQRAALAYLVIGFVDYAYQRWQHEKQLRMSKQEVKDEFRSHQLPAEVKSALRRRQMEQARARMMAAVPEADVVVTNPTHFAVALKYDGSKPAPEVVAKGQDLIALQIRRLAAEHDVPVIENPPLARSLHGSVEIGQLIPEELYQAVAQVLAHVYRVAGKARRKVAAG</sequence>
<evidence type="ECO:0000256" key="8">
    <source>
        <dbReference type="ARBA" id="ARBA00022927"/>
    </source>
</evidence>
<keyword evidence="14" id="KW-0282">Flagellum</keyword>
<feature type="compositionally biased region" description="Basic and acidic residues" evidence="13">
    <location>
        <begin position="1"/>
        <end position="19"/>
    </location>
</feature>
<keyword evidence="9 12" id="KW-1133">Transmembrane helix</keyword>
<dbReference type="Pfam" id="PF01312">
    <property type="entry name" value="Bac_export_2"/>
    <property type="match status" value="1"/>
</dbReference>
<proteinExistence type="inferred from homology"/>